<dbReference type="Proteomes" id="UP000075882">
    <property type="component" value="Unassembled WGS sequence"/>
</dbReference>
<evidence type="ECO:0000313" key="2">
    <source>
        <dbReference type="EnsemblMetazoa" id="ACOM023881-PA.1"/>
    </source>
</evidence>
<proteinExistence type="predicted"/>
<keyword evidence="1" id="KW-0812">Transmembrane</keyword>
<keyword evidence="1" id="KW-1133">Transmembrane helix</keyword>
<keyword evidence="1" id="KW-0472">Membrane</keyword>
<protein>
    <submittedName>
        <fullName evidence="2">Uncharacterized protein</fullName>
    </submittedName>
</protein>
<evidence type="ECO:0000256" key="1">
    <source>
        <dbReference type="SAM" id="Phobius"/>
    </source>
</evidence>
<organism evidence="2">
    <name type="scientific">Anopheles coluzzii</name>
    <name type="common">African malaria mosquito</name>
    <dbReference type="NCBI Taxonomy" id="1518534"/>
    <lineage>
        <taxon>Eukaryota</taxon>
        <taxon>Metazoa</taxon>
        <taxon>Ecdysozoa</taxon>
        <taxon>Arthropoda</taxon>
        <taxon>Hexapoda</taxon>
        <taxon>Insecta</taxon>
        <taxon>Pterygota</taxon>
        <taxon>Neoptera</taxon>
        <taxon>Endopterygota</taxon>
        <taxon>Diptera</taxon>
        <taxon>Nematocera</taxon>
        <taxon>Culicoidea</taxon>
        <taxon>Culicidae</taxon>
        <taxon>Anophelinae</taxon>
        <taxon>Anopheles</taxon>
    </lineage>
</organism>
<name>A0A8W7P311_ANOCL</name>
<dbReference type="EnsemblMetazoa" id="ACOM023881-RA">
    <property type="protein sequence ID" value="ACOM023881-PA.1"/>
    <property type="gene ID" value="ACOM023881"/>
</dbReference>
<accession>A0A8W7P311</accession>
<reference evidence="2" key="1">
    <citation type="submission" date="2022-08" db="UniProtKB">
        <authorList>
            <consortium name="EnsemblMetazoa"/>
        </authorList>
    </citation>
    <scope>IDENTIFICATION</scope>
</reference>
<sequence>MPLENSTTTQRVSNDIIHHHRHRLPGQRGHSVTIAGFWVENHYRASATISNDGGGHRFWILFIFFLLLLFVCPGTPNNETTNTATKQLEYNLPDDRDIAISKAMEANRMDDK</sequence>
<dbReference type="AlphaFoldDB" id="A0A8W7P311"/>
<feature type="transmembrane region" description="Helical" evidence="1">
    <location>
        <begin position="58"/>
        <end position="76"/>
    </location>
</feature>